<name>A0A0B0NFY3_GOSAR</name>
<proteinExistence type="predicted"/>
<evidence type="ECO:0000313" key="1">
    <source>
        <dbReference type="EMBL" id="KHG11592.1"/>
    </source>
</evidence>
<gene>
    <name evidence="1" type="ORF">F383_05599</name>
</gene>
<keyword evidence="2" id="KW-1185">Reference proteome</keyword>
<accession>A0A0B0NFY3</accession>
<dbReference type="EMBL" id="KN396152">
    <property type="protein sequence ID" value="KHG11592.1"/>
    <property type="molecule type" value="Genomic_DNA"/>
</dbReference>
<dbReference type="AlphaFoldDB" id="A0A0B0NFY3"/>
<organism evidence="1 2">
    <name type="scientific">Gossypium arboreum</name>
    <name type="common">Tree cotton</name>
    <name type="synonym">Gossypium nanking</name>
    <dbReference type="NCBI Taxonomy" id="29729"/>
    <lineage>
        <taxon>Eukaryota</taxon>
        <taxon>Viridiplantae</taxon>
        <taxon>Streptophyta</taxon>
        <taxon>Embryophyta</taxon>
        <taxon>Tracheophyta</taxon>
        <taxon>Spermatophyta</taxon>
        <taxon>Magnoliopsida</taxon>
        <taxon>eudicotyledons</taxon>
        <taxon>Gunneridae</taxon>
        <taxon>Pentapetalae</taxon>
        <taxon>rosids</taxon>
        <taxon>malvids</taxon>
        <taxon>Malvales</taxon>
        <taxon>Malvaceae</taxon>
        <taxon>Malvoideae</taxon>
        <taxon>Gossypium</taxon>
    </lineage>
</organism>
<dbReference type="Proteomes" id="UP000032142">
    <property type="component" value="Unassembled WGS sequence"/>
</dbReference>
<reference evidence="2" key="1">
    <citation type="submission" date="2014-09" db="EMBL/GenBank/DDBJ databases">
        <authorList>
            <person name="Mudge J."/>
            <person name="Ramaraj T."/>
            <person name="Lindquist I.E."/>
            <person name="Bharti A.K."/>
            <person name="Sundararajan A."/>
            <person name="Cameron C.T."/>
            <person name="Woodward J.E."/>
            <person name="May G.D."/>
            <person name="Brubaker C."/>
            <person name="Broadhvest J."/>
            <person name="Wilkins T.A."/>
        </authorList>
    </citation>
    <scope>NUCLEOTIDE SEQUENCE</scope>
    <source>
        <strain evidence="2">cv. AKA8401</strain>
    </source>
</reference>
<sequence>MDGMILRVLRQPSMNTVLPNAGMVLDKALGLQVLSRPTVRVSYYLFLLVT</sequence>
<protein>
    <submittedName>
        <fullName evidence="1">Trigger factor</fullName>
    </submittedName>
</protein>
<evidence type="ECO:0000313" key="2">
    <source>
        <dbReference type="Proteomes" id="UP000032142"/>
    </source>
</evidence>